<evidence type="ECO:0000313" key="2">
    <source>
        <dbReference type="Proteomes" id="UP000435112"/>
    </source>
</evidence>
<evidence type="ECO:0000313" key="1">
    <source>
        <dbReference type="EMBL" id="KAE8965070.1"/>
    </source>
</evidence>
<reference evidence="1 2" key="1">
    <citation type="submission" date="2018-09" db="EMBL/GenBank/DDBJ databases">
        <title>Genomic investigation of the strawberry pathogen Phytophthora fragariae indicates pathogenicity is determined by transcriptional variation in three key races.</title>
        <authorList>
            <person name="Adams T.M."/>
            <person name="Armitage A.D."/>
            <person name="Sobczyk M.K."/>
            <person name="Bates H.J."/>
            <person name="Dunwell J.M."/>
            <person name="Nellist C.F."/>
            <person name="Harrison R.J."/>
        </authorList>
    </citation>
    <scope>NUCLEOTIDE SEQUENCE [LARGE SCALE GENOMIC DNA]</scope>
    <source>
        <strain evidence="1 2">SCRP324</strain>
    </source>
</reference>
<dbReference type="AlphaFoldDB" id="A0A6A3H708"/>
<dbReference type="EMBL" id="QXFU01005250">
    <property type="protein sequence ID" value="KAE8965070.1"/>
    <property type="molecule type" value="Genomic_DNA"/>
</dbReference>
<organism evidence="1 2">
    <name type="scientific">Phytophthora rubi</name>
    <dbReference type="NCBI Taxonomy" id="129364"/>
    <lineage>
        <taxon>Eukaryota</taxon>
        <taxon>Sar</taxon>
        <taxon>Stramenopiles</taxon>
        <taxon>Oomycota</taxon>
        <taxon>Peronosporomycetes</taxon>
        <taxon>Peronosporales</taxon>
        <taxon>Peronosporaceae</taxon>
        <taxon>Phytophthora</taxon>
    </lineage>
</organism>
<sequence>MYDAARCERVSGTLVYYAKRTKEQLSPDFRDVFVQHEATKAVLFFADVGAQNREPLRSRRVVPGECGLERERRRQVDACAVVRDVEEFVEVLVPCTQPPQD</sequence>
<proteinExistence type="predicted"/>
<accession>A0A6A3H708</accession>
<gene>
    <name evidence="1" type="ORF">PR002_g28784</name>
</gene>
<dbReference type="OrthoDB" id="10600900at2759"/>
<name>A0A6A3H708_9STRA</name>
<dbReference type="Proteomes" id="UP000435112">
    <property type="component" value="Unassembled WGS sequence"/>
</dbReference>
<protein>
    <submittedName>
        <fullName evidence="1">Uncharacterized protein</fullName>
    </submittedName>
</protein>
<comment type="caution">
    <text evidence="1">The sequence shown here is derived from an EMBL/GenBank/DDBJ whole genome shotgun (WGS) entry which is preliminary data.</text>
</comment>